<evidence type="ECO:0008006" key="3">
    <source>
        <dbReference type="Google" id="ProtNLM"/>
    </source>
</evidence>
<reference evidence="1 2" key="1">
    <citation type="submission" date="2019-07" db="EMBL/GenBank/DDBJ databases">
        <title>The pathways for chlorine oxyanion respiration interact through the shared metabolite chlorate.</title>
        <authorList>
            <person name="Barnum T.P."/>
            <person name="Cheng Y."/>
            <person name="Hill K.A."/>
            <person name="Lucas L.N."/>
            <person name="Carlson H.K."/>
            <person name="Coates J.D."/>
        </authorList>
    </citation>
    <scope>NUCLEOTIDE SEQUENCE [LARGE SCALE GENOMIC DNA]</scope>
    <source>
        <strain evidence="1">UCB</strain>
    </source>
</reference>
<gene>
    <name evidence="1" type="ORF">FHK81_01705</name>
</gene>
<dbReference type="Pfam" id="PF06258">
    <property type="entry name" value="Mito_fiss_Elm1"/>
    <property type="match status" value="1"/>
</dbReference>
<name>A0A558BHI4_9GAMM</name>
<dbReference type="InterPro" id="IPR009367">
    <property type="entry name" value="Elm1-like"/>
</dbReference>
<sequence length="332" mass="37127">MAANARKKASPLENDTQAPAIWLITDNKPGHRNQLRGLAGRLRALTGAKLYWLNAADYPVPLWRALLGLAPTMDKALPQPDLIVAAGSGTHRLLLALRRYRKARTLVLMKPAFPLNWVDGAIIPAHDDVKPSKTVLNTEGVINAITPLAELTGKPKALILVGGPSEHFDWNNDTITSQISDLIARYPRWHWTISDSRRTPEALYRRLTELQSKAVSVVHHSQTDDDWLKHQLETSRAVWVTPDSMSMVCEAATSGVPTGIFDLPPRAGSRVVNGISRLARLGLVAHWSDHASVMAEHQPQHPRLWEADRAARWIIDRFPRLLEPRQNKEQRP</sequence>
<dbReference type="SUPFAM" id="SSF53756">
    <property type="entry name" value="UDP-Glycosyltransferase/glycogen phosphorylase"/>
    <property type="match status" value="1"/>
</dbReference>
<organism evidence="1 2">
    <name type="scientific">Marinobacter vinifirmus</name>
    <dbReference type="NCBI Taxonomy" id="355591"/>
    <lineage>
        <taxon>Bacteria</taxon>
        <taxon>Pseudomonadati</taxon>
        <taxon>Pseudomonadota</taxon>
        <taxon>Gammaproteobacteria</taxon>
        <taxon>Pseudomonadales</taxon>
        <taxon>Marinobacteraceae</taxon>
        <taxon>Marinobacter</taxon>
    </lineage>
</organism>
<evidence type="ECO:0000313" key="1">
    <source>
        <dbReference type="EMBL" id="TVT35956.1"/>
    </source>
</evidence>
<proteinExistence type="predicted"/>
<evidence type="ECO:0000313" key="2">
    <source>
        <dbReference type="Proteomes" id="UP000319142"/>
    </source>
</evidence>
<accession>A0A558BHI4</accession>
<dbReference type="AlphaFoldDB" id="A0A558BHI4"/>
<dbReference type="Proteomes" id="UP000319142">
    <property type="component" value="Unassembled WGS sequence"/>
</dbReference>
<protein>
    <recommendedName>
        <fullName evidence="3">Nucleoside-diphosphate sugar epimerase</fullName>
    </recommendedName>
</protein>
<comment type="caution">
    <text evidence="1">The sequence shown here is derived from an EMBL/GenBank/DDBJ whole genome shotgun (WGS) entry which is preliminary data.</text>
</comment>
<dbReference type="EMBL" id="VMRX01000002">
    <property type="protein sequence ID" value="TVT35956.1"/>
    <property type="molecule type" value="Genomic_DNA"/>
</dbReference>